<dbReference type="SUPFAM" id="SSF140453">
    <property type="entry name" value="EsxAB dimer-like"/>
    <property type="match status" value="1"/>
</dbReference>
<dbReference type="InterPro" id="IPR056823">
    <property type="entry name" value="TEN-like_YD-shell"/>
</dbReference>
<evidence type="ECO:0000259" key="4">
    <source>
        <dbReference type="Pfam" id="PF20148"/>
    </source>
</evidence>
<gene>
    <name evidence="7" type="ORF">F8144_42155</name>
</gene>
<reference evidence="7 8" key="1">
    <citation type="submission" date="2019-09" db="EMBL/GenBank/DDBJ databases">
        <title>Isolation and identification of active actinomycetes.</title>
        <authorList>
            <person name="Yu Z."/>
            <person name="Han C."/>
            <person name="Yu B."/>
        </authorList>
    </citation>
    <scope>NUCLEOTIDE SEQUENCE [LARGE SCALE GENOMIC DNA]</scope>
    <source>
        <strain evidence="7 8">NEAU-H2</strain>
    </source>
</reference>
<dbReference type="NCBIfam" id="TIGR01643">
    <property type="entry name" value="YD_repeat_2x"/>
    <property type="match status" value="11"/>
</dbReference>
<protein>
    <recommendedName>
        <fullName evidence="9">Type IV secretion protein Rhs</fullName>
    </recommendedName>
</protein>
<name>A0A7J5D4T8_9ACTN</name>
<keyword evidence="1" id="KW-0677">Repeat</keyword>
<evidence type="ECO:0000313" key="8">
    <source>
        <dbReference type="Proteomes" id="UP000442990"/>
    </source>
</evidence>
<dbReference type="Pfam" id="PF25023">
    <property type="entry name" value="TEN_YD-shell"/>
    <property type="match status" value="2"/>
</dbReference>
<dbReference type="Pfam" id="PF05593">
    <property type="entry name" value="RHS_repeat"/>
    <property type="match status" value="7"/>
</dbReference>
<feature type="domain" description="HNH/Endo VII superfamily nuclease toxins" evidence="3">
    <location>
        <begin position="1388"/>
        <end position="1454"/>
    </location>
</feature>
<feature type="domain" description="DUF6531" evidence="4">
    <location>
        <begin position="303"/>
        <end position="374"/>
    </location>
</feature>
<dbReference type="Pfam" id="PF15657">
    <property type="entry name" value="Tox-HNH-EHHH"/>
    <property type="match status" value="1"/>
</dbReference>
<feature type="domain" description="Outer membrane channel protein CpnT-like N-terminal" evidence="6">
    <location>
        <begin position="33"/>
        <end position="136"/>
    </location>
</feature>
<feature type="domain" description="RHS protein conserved region" evidence="2">
    <location>
        <begin position="1235"/>
        <end position="1265"/>
    </location>
</feature>
<dbReference type="PANTHER" id="PTHR32305:SF15">
    <property type="entry name" value="PROTEIN RHSA-RELATED"/>
    <property type="match status" value="1"/>
</dbReference>
<dbReference type="EMBL" id="WBKG01000062">
    <property type="protein sequence ID" value="KAB1977409.1"/>
    <property type="molecule type" value="Genomic_DNA"/>
</dbReference>
<comment type="caution">
    <text evidence="7">The sequence shown here is derived from an EMBL/GenBank/DDBJ whole genome shotgun (WGS) entry which is preliminary data.</text>
</comment>
<dbReference type="Gene3D" id="2.180.10.10">
    <property type="entry name" value="RHS repeat-associated core"/>
    <property type="match status" value="4"/>
</dbReference>
<dbReference type="InterPro" id="IPR057746">
    <property type="entry name" value="CpnT-like_N"/>
</dbReference>
<dbReference type="NCBIfam" id="TIGR03696">
    <property type="entry name" value="Rhs_assc_core"/>
    <property type="match status" value="1"/>
</dbReference>
<evidence type="ECO:0000259" key="3">
    <source>
        <dbReference type="Pfam" id="PF15657"/>
    </source>
</evidence>
<sequence>MVDLNPLHYVNKFNHMFGDSIASGLEFLGISDPAVDPDGVREIAKKWRHLAEGLDDATSAVERALLGVTWEGKTAQAFHKRSKSARKSASEMAHSLREGAKALDDFADKAHELLSEIGVVLAEIAEFEIAGLALSILTAGASEVASTLMAGERALKVVALVGRIEEEGTALGSVVRGVLEVIRGVERALKTLKEIRGAAEVGKMAAAGAKFSAFDTLLKDPGAFKDPDKLAGILTEGALMGIGFGVLGKALGKGLKALKPAQLAELAKGMKLNCAAFDRLRLNPGFDKLPASIRNTVKKFVRDPIDVATGDMSLPRTDVRLPGVLPLVLQRTHMSSYRWGGWFGPSWASTLDQRVQADETGLVYATADGARLCFPFPDSGAGEPVRPDTPGSRLTLSWDTGTDGGIRITDPDTGLTHVFHSPVPADGDTAVDLPLQYVQDRNGNRITIEYEEGDIPRAVVHSGGYRIALDHDHARSRITGLRLIDPVRPDRPGTTLLEFAYDERGHLSEETNSSGLPMRYTYDTEGRITSWTDRNHTTYWYEYDHQGRVTATGGTANALASTLTYDTTTRTTRVTDSLGHTRVYEHDQALRLVRETDPLGHVTTREWDAGYRLTAVTDPLGHTLRYAHDEGGRLVSITRPDGQETTTEYDDSGCPVTVVVPGGAVWRQEYDERGNRTAVTDASGAVTRFSYDDHGRLTALTDTLGAATRMRCDAAGLPLAVTDPSGAITRYERNSFGRVVTMADAVGATTRLDWTVEGRPLRRTMPDGAVETWAYDGEGNCIRHTDPVGAVTSFEYTHFDLVAARTGPDGVRHEFVHDSELRLARVLDSTGLEWTYHYDSAGRLVSEVDFDDRTQSYARDAAGRLLSRTNALGQTVRYERNPLGQIIRKDVEGQVTTFAYAPSGRLVSATAPGTTLSLELDERGRRLSETVDGRTLHHAYDALGRRTRRTTPAGATSTWTYDVAGRPAELTVSGHTIGFVRDELGRETAYRFGETLALAQTFDVAGRLTEQSLATDTGVIQHRAFSYRPDGALTRIEDPDCTRLVDLDAAGRVTAVRAENWTERYAYDDAGNQTFADWPVTHPNHDATGQRAYTGTRITRAGNVRYEHDAAGRTVLRQKTRLSRRPDTWRYTWDAEDRLTSVVTPDGTRWCYRYDPLGRRIAKQRLAADGESVLEETAFTWDGHTLCEQTTRSGGRHRPVVITWDHNGRRPLAQTERIVDADSSQSVIDQRFFAIVTDIVGTPTELVDEAGDIAWRARATLWGTTAWNTDATAYTPLRFPGQYHDPETGLHHNYFRTYDPETARYLSPDPLGLAPAPNPVTYVHNPHTWIDPMGLAPECGETAGRTFDEAKALALRDAGIPEGAEPLEVDNFVPATTPEWQGAKQLMGEDHQPIYYTEEVYEHPNGEDLIVFQDHWFGHQKPGEPGHQPSHVHVRPFEDTRNGQVPGCEEHYYYDR</sequence>
<dbReference type="InterPro" id="IPR001826">
    <property type="entry name" value="RHS"/>
</dbReference>
<dbReference type="InterPro" id="IPR036689">
    <property type="entry name" value="ESAT-6-like_sf"/>
</dbReference>
<dbReference type="RefSeq" id="WP_151474702.1">
    <property type="nucleotide sequence ID" value="NZ_WBKG01000062.1"/>
</dbReference>
<dbReference type="Pfam" id="PF03527">
    <property type="entry name" value="RHS"/>
    <property type="match status" value="1"/>
</dbReference>
<dbReference type="PANTHER" id="PTHR32305">
    <property type="match status" value="1"/>
</dbReference>
<evidence type="ECO:0008006" key="9">
    <source>
        <dbReference type="Google" id="ProtNLM"/>
    </source>
</evidence>
<evidence type="ECO:0000259" key="5">
    <source>
        <dbReference type="Pfam" id="PF25023"/>
    </source>
</evidence>
<evidence type="ECO:0000259" key="6">
    <source>
        <dbReference type="Pfam" id="PF25547"/>
    </source>
</evidence>
<dbReference type="Pfam" id="PF25547">
    <property type="entry name" value="WXG100_2"/>
    <property type="match status" value="1"/>
</dbReference>
<accession>A0A7J5D4T8</accession>
<dbReference type="InterPro" id="IPR031325">
    <property type="entry name" value="RHS_repeat"/>
</dbReference>
<evidence type="ECO:0000259" key="2">
    <source>
        <dbReference type="Pfam" id="PF03527"/>
    </source>
</evidence>
<evidence type="ECO:0000313" key="7">
    <source>
        <dbReference type="EMBL" id="KAB1977409.1"/>
    </source>
</evidence>
<feature type="domain" description="Teneurin-like YD-shell" evidence="5">
    <location>
        <begin position="497"/>
        <end position="587"/>
    </location>
</feature>
<organism evidence="7 8">
    <name type="scientific">Streptomyces triticiradicis</name>
    <dbReference type="NCBI Taxonomy" id="2651189"/>
    <lineage>
        <taxon>Bacteria</taxon>
        <taxon>Bacillati</taxon>
        <taxon>Actinomycetota</taxon>
        <taxon>Actinomycetes</taxon>
        <taxon>Kitasatosporales</taxon>
        <taxon>Streptomycetaceae</taxon>
        <taxon>Streptomyces</taxon>
    </lineage>
</organism>
<dbReference type="SUPFAM" id="SSF69304">
    <property type="entry name" value="Tricorn protease N-terminal domain"/>
    <property type="match status" value="1"/>
</dbReference>
<dbReference type="Proteomes" id="UP000442990">
    <property type="component" value="Unassembled WGS sequence"/>
</dbReference>
<proteinExistence type="predicted"/>
<feature type="domain" description="Teneurin-like YD-shell" evidence="5">
    <location>
        <begin position="1048"/>
        <end position="1164"/>
    </location>
</feature>
<dbReference type="InterPro" id="IPR006530">
    <property type="entry name" value="YD"/>
</dbReference>
<dbReference type="InterPro" id="IPR028048">
    <property type="entry name" value="Tox-HNH-EHHH"/>
</dbReference>
<dbReference type="InterPro" id="IPR050708">
    <property type="entry name" value="T6SS_VgrG/RHS"/>
</dbReference>
<dbReference type="Pfam" id="PF20148">
    <property type="entry name" value="DUF6531"/>
    <property type="match status" value="1"/>
</dbReference>
<evidence type="ECO:0000256" key="1">
    <source>
        <dbReference type="ARBA" id="ARBA00022737"/>
    </source>
</evidence>
<keyword evidence="8" id="KW-1185">Reference proteome</keyword>
<dbReference type="InterPro" id="IPR045351">
    <property type="entry name" value="DUF6531"/>
</dbReference>
<dbReference type="Gene3D" id="1.10.287.1060">
    <property type="entry name" value="ESAT-6-like"/>
    <property type="match status" value="1"/>
</dbReference>
<dbReference type="InterPro" id="IPR022385">
    <property type="entry name" value="Rhs_assc_core"/>
</dbReference>